<dbReference type="Gene3D" id="3.90.1570.10">
    <property type="entry name" value="tt1808, chain A"/>
    <property type="match status" value="1"/>
</dbReference>
<organism evidence="2 3">
    <name type="scientific">Phormidium nigroviride PCC 7112</name>
    <dbReference type="NCBI Taxonomy" id="179408"/>
    <lineage>
        <taxon>Bacteria</taxon>
        <taxon>Bacillati</taxon>
        <taxon>Cyanobacteriota</taxon>
        <taxon>Cyanophyceae</taxon>
        <taxon>Oscillatoriophycideae</taxon>
        <taxon>Oscillatoriales</taxon>
        <taxon>Oscillatoriaceae</taxon>
        <taxon>Phormidium</taxon>
    </lineage>
</organism>
<dbReference type="Proteomes" id="UP000010478">
    <property type="component" value="Chromosome"/>
</dbReference>
<dbReference type="SUPFAM" id="SSF52980">
    <property type="entry name" value="Restriction endonuclease-like"/>
    <property type="match status" value="1"/>
</dbReference>
<dbReference type="eggNOG" id="COG4636">
    <property type="taxonomic scope" value="Bacteria"/>
</dbReference>
<dbReference type="PATRIC" id="fig|179408.3.peg.4740"/>
<dbReference type="CDD" id="cd06260">
    <property type="entry name" value="DUF820-like"/>
    <property type="match status" value="1"/>
</dbReference>
<dbReference type="PANTHER" id="PTHR34107">
    <property type="entry name" value="SLL0198 PROTEIN-RELATED"/>
    <property type="match status" value="1"/>
</dbReference>
<dbReference type="Pfam" id="PF05685">
    <property type="entry name" value="Uma2"/>
    <property type="match status" value="1"/>
</dbReference>
<dbReference type="InterPro" id="IPR012296">
    <property type="entry name" value="Nuclease_put_TT1808"/>
</dbReference>
<dbReference type="EMBL" id="CP003614">
    <property type="protein sequence ID" value="AFZ08183.1"/>
    <property type="molecule type" value="Genomic_DNA"/>
</dbReference>
<feature type="domain" description="Putative restriction endonuclease" evidence="1">
    <location>
        <begin position="26"/>
        <end position="191"/>
    </location>
</feature>
<dbReference type="AlphaFoldDB" id="K9VJA6"/>
<dbReference type="KEGG" id="oni:Osc7112_3841"/>
<evidence type="ECO:0000313" key="3">
    <source>
        <dbReference type="Proteomes" id="UP000010478"/>
    </source>
</evidence>
<sequence>MIKLWQSGNDTEFKAMTAALPISLTLEAFLKLPETQPASEFINGRIHQKIMPQGKHSRLQLKFCNAVNLVGETERIALAFPELRCTFGGRSIVPDATVFAWDRITFEADGEVPNSFEIHPDWTVEILSPDQKATKVISNILHCLKYGTQLGWLVDPEERFILAFIPGREPVELTGQDRLPVPSFLTLDLTVEQVFGWLKAGG</sequence>
<dbReference type="HOGENOM" id="CLU_107036_0_0_3"/>
<dbReference type="InterPro" id="IPR008538">
    <property type="entry name" value="Uma2"/>
</dbReference>
<name>K9VJA6_9CYAN</name>
<reference evidence="2 3" key="1">
    <citation type="submission" date="2012-05" db="EMBL/GenBank/DDBJ databases">
        <title>Finished chromosome of genome of Oscillatoria sp. PCC 7112.</title>
        <authorList>
            <consortium name="US DOE Joint Genome Institute"/>
            <person name="Gugger M."/>
            <person name="Coursin T."/>
            <person name="Rippka R."/>
            <person name="Tandeau De Marsac N."/>
            <person name="Huntemann M."/>
            <person name="Wei C.-L."/>
            <person name="Han J."/>
            <person name="Detter J.C."/>
            <person name="Han C."/>
            <person name="Tapia R."/>
            <person name="Davenport K."/>
            <person name="Daligault H."/>
            <person name="Erkkila T."/>
            <person name="Gu W."/>
            <person name="Munk A.C.C."/>
            <person name="Teshima H."/>
            <person name="Xu Y."/>
            <person name="Chain P."/>
            <person name="Chen A."/>
            <person name="Krypides N."/>
            <person name="Mavromatis K."/>
            <person name="Markowitz V."/>
            <person name="Szeto E."/>
            <person name="Ivanova N."/>
            <person name="Mikhailova N."/>
            <person name="Ovchinnikova G."/>
            <person name="Pagani I."/>
            <person name="Pati A."/>
            <person name="Goodwin L."/>
            <person name="Peters L."/>
            <person name="Pitluck S."/>
            <person name="Woyke T."/>
            <person name="Kerfeld C."/>
        </authorList>
    </citation>
    <scope>NUCLEOTIDE SEQUENCE [LARGE SCALE GENOMIC DNA]</scope>
    <source>
        <strain evidence="2 3">PCC 7112</strain>
    </source>
</reference>
<dbReference type="PANTHER" id="PTHR34107:SF5">
    <property type="entry name" value="SLL1355 PROTEIN"/>
    <property type="match status" value="1"/>
</dbReference>
<protein>
    <recommendedName>
        <fullName evidence="1">Putative restriction endonuclease domain-containing protein</fullName>
    </recommendedName>
</protein>
<dbReference type="InterPro" id="IPR011335">
    <property type="entry name" value="Restrct_endonuc-II-like"/>
</dbReference>
<gene>
    <name evidence="2" type="ORF">Osc7112_3841</name>
</gene>
<evidence type="ECO:0000313" key="2">
    <source>
        <dbReference type="EMBL" id="AFZ08183.1"/>
    </source>
</evidence>
<proteinExistence type="predicted"/>
<accession>K9VJA6</accession>
<evidence type="ECO:0000259" key="1">
    <source>
        <dbReference type="Pfam" id="PF05685"/>
    </source>
</evidence>
<keyword evidence="3" id="KW-1185">Reference proteome</keyword>
<dbReference type="RefSeq" id="WP_015177436.1">
    <property type="nucleotide sequence ID" value="NC_019729.1"/>
</dbReference>
<dbReference type="STRING" id="179408.Osc7112_3841"/>